<comment type="caution">
    <text evidence="1">The sequence shown here is derived from an EMBL/GenBank/DDBJ whole genome shotgun (WGS) entry which is preliminary data.</text>
</comment>
<name>A0AAE0HLZ0_9PEZI</name>
<organism evidence="1 2">
    <name type="scientific">Chaetomium fimeti</name>
    <dbReference type="NCBI Taxonomy" id="1854472"/>
    <lineage>
        <taxon>Eukaryota</taxon>
        <taxon>Fungi</taxon>
        <taxon>Dikarya</taxon>
        <taxon>Ascomycota</taxon>
        <taxon>Pezizomycotina</taxon>
        <taxon>Sordariomycetes</taxon>
        <taxon>Sordariomycetidae</taxon>
        <taxon>Sordariales</taxon>
        <taxon>Chaetomiaceae</taxon>
        <taxon>Chaetomium</taxon>
    </lineage>
</organism>
<gene>
    <name evidence="1" type="ORF">B0H64DRAFT_393885</name>
</gene>
<dbReference type="AlphaFoldDB" id="A0AAE0HLZ0"/>
<dbReference type="Proteomes" id="UP001278766">
    <property type="component" value="Unassembled WGS sequence"/>
</dbReference>
<dbReference type="EMBL" id="JAUEPN010000003">
    <property type="protein sequence ID" value="KAK3298086.1"/>
    <property type="molecule type" value="Genomic_DNA"/>
</dbReference>
<proteinExistence type="predicted"/>
<dbReference type="RefSeq" id="XP_062661600.1">
    <property type="nucleotide sequence ID" value="XM_062803671.1"/>
</dbReference>
<dbReference type="GeneID" id="87840619"/>
<reference evidence="1" key="1">
    <citation type="journal article" date="2023" name="Mol. Phylogenet. Evol.">
        <title>Genome-scale phylogeny and comparative genomics of the fungal order Sordariales.</title>
        <authorList>
            <person name="Hensen N."/>
            <person name="Bonometti L."/>
            <person name="Westerberg I."/>
            <person name="Brannstrom I.O."/>
            <person name="Guillou S."/>
            <person name="Cros-Aarteil S."/>
            <person name="Calhoun S."/>
            <person name="Haridas S."/>
            <person name="Kuo A."/>
            <person name="Mondo S."/>
            <person name="Pangilinan J."/>
            <person name="Riley R."/>
            <person name="LaButti K."/>
            <person name="Andreopoulos B."/>
            <person name="Lipzen A."/>
            <person name="Chen C."/>
            <person name="Yan M."/>
            <person name="Daum C."/>
            <person name="Ng V."/>
            <person name="Clum A."/>
            <person name="Steindorff A."/>
            <person name="Ohm R.A."/>
            <person name="Martin F."/>
            <person name="Silar P."/>
            <person name="Natvig D.O."/>
            <person name="Lalanne C."/>
            <person name="Gautier V."/>
            <person name="Ament-Velasquez S.L."/>
            <person name="Kruys A."/>
            <person name="Hutchinson M.I."/>
            <person name="Powell A.J."/>
            <person name="Barry K."/>
            <person name="Miller A.N."/>
            <person name="Grigoriev I.V."/>
            <person name="Debuchy R."/>
            <person name="Gladieux P."/>
            <person name="Hiltunen Thoren M."/>
            <person name="Johannesson H."/>
        </authorList>
    </citation>
    <scope>NUCLEOTIDE SEQUENCE</scope>
    <source>
        <strain evidence="1">CBS 168.71</strain>
    </source>
</reference>
<evidence type="ECO:0000313" key="1">
    <source>
        <dbReference type="EMBL" id="KAK3298086.1"/>
    </source>
</evidence>
<accession>A0AAE0HLZ0</accession>
<sequence length="232" mass="25994">MTRARNMPHTRYTVEIERPSHVGGPDHIHIVSLPVSSPLPTFPAFLHLEASKESLYLDSEKAGNIVCYSALDNHRSFTNTGKLETVVGIERGLLYFGAGKRCRLDQIQHVKGTYLFRCYMIAFLLLGVKRMRNGHNKVTGSVLKCLNGSMGRSLGFRQEHASERGRERTRLPTYELPINEQLAKTRNPSHPLDPTFPRSRLHHTGVLQAAAKFPRGLKRVPSAGHGPWPSPT</sequence>
<protein>
    <submittedName>
        <fullName evidence="1">Uncharacterized protein</fullName>
    </submittedName>
</protein>
<keyword evidence="2" id="KW-1185">Reference proteome</keyword>
<evidence type="ECO:0000313" key="2">
    <source>
        <dbReference type="Proteomes" id="UP001278766"/>
    </source>
</evidence>
<reference evidence="1" key="2">
    <citation type="submission" date="2023-06" db="EMBL/GenBank/DDBJ databases">
        <authorList>
            <consortium name="Lawrence Berkeley National Laboratory"/>
            <person name="Haridas S."/>
            <person name="Hensen N."/>
            <person name="Bonometti L."/>
            <person name="Westerberg I."/>
            <person name="Brannstrom I.O."/>
            <person name="Guillou S."/>
            <person name="Cros-Aarteil S."/>
            <person name="Calhoun S."/>
            <person name="Kuo A."/>
            <person name="Mondo S."/>
            <person name="Pangilinan J."/>
            <person name="Riley R."/>
            <person name="Labutti K."/>
            <person name="Andreopoulos B."/>
            <person name="Lipzen A."/>
            <person name="Chen C."/>
            <person name="Yanf M."/>
            <person name="Daum C."/>
            <person name="Ng V."/>
            <person name="Clum A."/>
            <person name="Steindorff A."/>
            <person name="Ohm R."/>
            <person name="Martin F."/>
            <person name="Silar P."/>
            <person name="Natvig D."/>
            <person name="Lalanne C."/>
            <person name="Gautier V."/>
            <person name="Ament-Velasquez S.L."/>
            <person name="Kruys A."/>
            <person name="Hutchinson M.I."/>
            <person name="Powell A.J."/>
            <person name="Barry K."/>
            <person name="Miller A.N."/>
            <person name="Grigoriev I.V."/>
            <person name="Debuchy R."/>
            <person name="Gladieux P."/>
            <person name="Thoren M.H."/>
            <person name="Johannesson H."/>
        </authorList>
    </citation>
    <scope>NUCLEOTIDE SEQUENCE</scope>
    <source>
        <strain evidence="1">CBS 168.71</strain>
    </source>
</reference>